<dbReference type="RefSeq" id="WP_010796227.1">
    <property type="nucleotide sequence ID" value="NZ_FQYS01000020.1"/>
</dbReference>
<evidence type="ECO:0000313" key="12">
    <source>
        <dbReference type="EMBL" id="SPZ12478.1"/>
    </source>
</evidence>
<dbReference type="GO" id="GO:0044210">
    <property type="term" value="P:'de novo' CTP biosynthetic process"/>
    <property type="evidence" value="ECO:0007669"/>
    <property type="project" value="UniProtKB-UniPathway"/>
</dbReference>
<dbReference type="PANTHER" id="PTHR11550">
    <property type="entry name" value="CTP SYNTHASE"/>
    <property type="match status" value="1"/>
</dbReference>
<evidence type="ECO:0000256" key="6">
    <source>
        <dbReference type="ARBA" id="ARBA00022840"/>
    </source>
</evidence>
<dbReference type="GO" id="GO:0005829">
    <property type="term" value="C:cytosol"/>
    <property type="evidence" value="ECO:0007669"/>
    <property type="project" value="TreeGrafter"/>
</dbReference>
<protein>
    <recommendedName>
        <fullName evidence="3">CTP synthase (glutamine hydrolyzing)</fullName>
        <ecNumber evidence="3">6.3.4.2</ecNumber>
    </recommendedName>
</protein>
<keyword evidence="14" id="KW-1185">Reference proteome</keyword>
<gene>
    <name evidence="12" type="primary">pyrG_2</name>
    <name evidence="11" type="ORF">IRZ65_13755</name>
    <name evidence="12" type="ORF">NCTC11842_04491</name>
</gene>
<sequence>MSAPVKNLISGRQSVRVALVGDYNPEIKAHQAIIQALHLAQAALNIPLVFEWIATANIEETTFEEANGVWCTPGSPYDNEEGALSAIRYARNHALPFLGSCAGFQYALIEYARNELNRANAAHAEIAPERDNPIVSPLACALIERGEQVEFTSSSRIAEAYGAIESYEEYRCAYGLNTAVGLEILSGKLKAVGHNAAGEVRAVELHDHPFFIATLFQSERQALKGLLPPLVKAFIKASATHAVSSGRNK</sequence>
<dbReference type="NCBIfam" id="NF004836">
    <property type="entry name" value="PRK06186.1"/>
    <property type="match status" value="1"/>
</dbReference>
<dbReference type="InterPro" id="IPR017926">
    <property type="entry name" value="GATASE"/>
</dbReference>
<feature type="domain" description="Glutamine amidotransferase" evidence="10">
    <location>
        <begin position="33"/>
        <end position="159"/>
    </location>
</feature>
<dbReference type="EMBL" id="UAUF01000014">
    <property type="protein sequence ID" value="SPZ12478.1"/>
    <property type="molecule type" value="Genomic_DNA"/>
</dbReference>
<evidence type="ECO:0000313" key="13">
    <source>
        <dbReference type="Proteomes" id="UP000250443"/>
    </source>
</evidence>
<name>A0A2X2CWQ8_PSELU</name>
<organism evidence="12 13">
    <name type="scientific">Pseudomonas luteola</name>
    <dbReference type="NCBI Taxonomy" id="47886"/>
    <lineage>
        <taxon>Bacteria</taxon>
        <taxon>Pseudomonadati</taxon>
        <taxon>Pseudomonadota</taxon>
        <taxon>Gammaproteobacteria</taxon>
        <taxon>Pseudomonadales</taxon>
        <taxon>Pseudomonadaceae</taxon>
        <taxon>Pseudomonas</taxon>
    </lineage>
</organism>
<comment type="pathway">
    <text evidence="1">Pyrimidine metabolism; CTP biosynthesis via de novo pathway; CTP from UDP: step 2/2.</text>
</comment>
<keyword evidence="4 12" id="KW-0436">Ligase</keyword>
<dbReference type="GO" id="GO:0019856">
    <property type="term" value="P:pyrimidine nucleobase biosynthetic process"/>
    <property type="evidence" value="ECO:0007669"/>
    <property type="project" value="TreeGrafter"/>
</dbReference>
<evidence type="ECO:0000256" key="2">
    <source>
        <dbReference type="ARBA" id="ARBA00007533"/>
    </source>
</evidence>
<dbReference type="InterPro" id="IPR004468">
    <property type="entry name" value="CTP_synthase"/>
</dbReference>
<dbReference type="SUPFAM" id="SSF52317">
    <property type="entry name" value="Class I glutamine amidotransferase-like"/>
    <property type="match status" value="1"/>
</dbReference>
<dbReference type="EMBL" id="JADMCD010000006">
    <property type="protein sequence ID" value="MBF8641747.1"/>
    <property type="molecule type" value="Genomic_DNA"/>
</dbReference>
<keyword evidence="6" id="KW-0067">ATP-binding</keyword>
<accession>A0A2X2CWQ8</accession>
<comment type="similarity">
    <text evidence="2">Belongs to the CTP synthase family.</text>
</comment>
<keyword evidence="8" id="KW-0665">Pyrimidine biosynthesis</keyword>
<keyword evidence="5" id="KW-0547">Nucleotide-binding</keyword>
<dbReference type="PROSITE" id="PS51273">
    <property type="entry name" value="GATASE_TYPE_1"/>
    <property type="match status" value="1"/>
</dbReference>
<dbReference type="GO" id="GO:0005524">
    <property type="term" value="F:ATP binding"/>
    <property type="evidence" value="ECO:0007669"/>
    <property type="project" value="UniProtKB-KW"/>
</dbReference>
<evidence type="ECO:0000256" key="7">
    <source>
        <dbReference type="ARBA" id="ARBA00022962"/>
    </source>
</evidence>
<dbReference type="AlphaFoldDB" id="A0A2X2CWQ8"/>
<evidence type="ECO:0000313" key="11">
    <source>
        <dbReference type="EMBL" id="MBF8641747.1"/>
    </source>
</evidence>
<evidence type="ECO:0000256" key="1">
    <source>
        <dbReference type="ARBA" id="ARBA00005171"/>
    </source>
</evidence>
<comment type="catalytic activity">
    <reaction evidence="9">
        <text>UTP + L-glutamine + ATP + H2O = CTP + L-glutamate + ADP + phosphate + 2 H(+)</text>
        <dbReference type="Rhea" id="RHEA:26426"/>
        <dbReference type="ChEBI" id="CHEBI:15377"/>
        <dbReference type="ChEBI" id="CHEBI:15378"/>
        <dbReference type="ChEBI" id="CHEBI:29985"/>
        <dbReference type="ChEBI" id="CHEBI:30616"/>
        <dbReference type="ChEBI" id="CHEBI:37563"/>
        <dbReference type="ChEBI" id="CHEBI:43474"/>
        <dbReference type="ChEBI" id="CHEBI:46398"/>
        <dbReference type="ChEBI" id="CHEBI:58359"/>
        <dbReference type="ChEBI" id="CHEBI:456216"/>
        <dbReference type="EC" id="6.3.4.2"/>
    </reaction>
</comment>
<dbReference type="UniPathway" id="UPA00159">
    <property type="reaction ID" value="UER00277"/>
</dbReference>
<dbReference type="Proteomes" id="UP000250443">
    <property type="component" value="Unassembled WGS sequence"/>
</dbReference>
<dbReference type="EC" id="6.3.4.2" evidence="3"/>
<dbReference type="Proteomes" id="UP000626180">
    <property type="component" value="Unassembled WGS sequence"/>
</dbReference>
<evidence type="ECO:0000256" key="8">
    <source>
        <dbReference type="ARBA" id="ARBA00022975"/>
    </source>
</evidence>
<dbReference type="Pfam" id="PF00117">
    <property type="entry name" value="GATase"/>
    <property type="match status" value="1"/>
</dbReference>
<dbReference type="Gene3D" id="3.40.50.880">
    <property type="match status" value="1"/>
</dbReference>
<evidence type="ECO:0000256" key="4">
    <source>
        <dbReference type="ARBA" id="ARBA00022598"/>
    </source>
</evidence>
<evidence type="ECO:0000256" key="3">
    <source>
        <dbReference type="ARBA" id="ARBA00012291"/>
    </source>
</evidence>
<keyword evidence="7" id="KW-0315">Glutamine amidotransferase</keyword>
<dbReference type="PANTHER" id="PTHR11550:SF0">
    <property type="entry name" value="CTP SYNTHASE-RELATED"/>
    <property type="match status" value="1"/>
</dbReference>
<reference evidence="12 13" key="1">
    <citation type="submission" date="2018-06" db="EMBL/GenBank/DDBJ databases">
        <authorList>
            <consortium name="Pathogen Informatics"/>
            <person name="Doyle S."/>
        </authorList>
    </citation>
    <scope>NUCLEOTIDE SEQUENCE [LARGE SCALE GENOMIC DNA]</scope>
    <source>
        <strain evidence="12 13">NCTC11842</strain>
    </source>
</reference>
<reference evidence="11 14" key="2">
    <citation type="submission" date="2020-10" db="EMBL/GenBank/DDBJ databases">
        <title>Genome sequences of Pseudomonas isolates.</title>
        <authorList>
            <person name="Wessels L."/>
            <person name="Reich F."/>
            <person name="Hammerl J."/>
        </authorList>
    </citation>
    <scope>NUCLEOTIDE SEQUENCE [LARGE SCALE GENOMIC DNA]</scope>
    <source>
        <strain evidence="11 14">20-MO00624-0</strain>
    </source>
</reference>
<evidence type="ECO:0000313" key="14">
    <source>
        <dbReference type="Proteomes" id="UP000626180"/>
    </source>
</evidence>
<dbReference type="InterPro" id="IPR029062">
    <property type="entry name" value="Class_I_gatase-like"/>
</dbReference>
<evidence type="ECO:0000256" key="5">
    <source>
        <dbReference type="ARBA" id="ARBA00022741"/>
    </source>
</evidence>
<dbReference type="GO" id="GO:0042802">
    <property type="term" value="F:identical protein binding"/>
    <property type="evidence" value="ECO:0007669"/>
    <property type="project" value="TreeGrafter"/>
</dbReference>
<dbReference type="GO" id="GO:0003883">
    <property type="term" value="F:CTP synthase activity"/>
    <property type="evidence" value="ECO:0007669"/>
    <property type="project" value="UniProtKB-EC"/>
</dbReference>
<evidence type="ECO:0000259" key="10">
    <source>
        <dbReference type="Pfam" id="PF00117"/>
    </source>
</evidence>
<evidence type="ECO:0000256" key="9">
    <source>
        <dbReference type="ARBA" id="ARBA00047781"/>
    </source>
</evidence>
<proteinExistence type="inferred from homology"/>